<protein>
    <submittedName>
        <fullName evidence="1">Unannotated protein</fullName>
    </submittedName>
</protein>
<dbReference type="AlphaFoldDB" id="A0A6J6QAQ2"/>
<name>A0A6J6QAQ2_9ZZZZ</name>
<reference evidence="1" key="1">
    <citation type="submission" date="2020-05" db="EMBL/GenBank/DDBJ databases">
        <authorList>
            <person name="Chiriac C."/>
            <person name="Salcher M."/>
            <person name="Ghai R."/>
            <person name="Kavagutti S V."/>
        </authorList>
    </citation>
    <scope>NUCLEOTIDE SEQUENCE</scope>
</reference>
<gene>
    <name evidence="1" type="ORF">UFOPK2657_00409</name>
</gene>
<organism evidence="1">
    <name type="scientific">freshwater metagenome</name>
    <dbReference type="NCBI Taxonomy" id="449393"/>
    <lineage>
        <taxon>unclassified sequences</taxon>
        <taxon>metagenomes</taxon>
        <taxon>ecological metagenomes</taxon>
    </lineage>
</organism>
<evidence type="ECO:0000313" key="1">
    <source>
        <dbReference type="EMBL" id="CAB4708901.1"/>
    </source>
</evidence>
<dbReference type="EMBL" id="CAEZYG010000049">
    <property type="protein sequence ID" value="CAB4708901.1"/>
    <property type="molecule type" value="Genomic_DNA"/>
</dbReference>
<proteinExistence type="predicted"/>
<accession>A0A6J6QAQ2</accession>
<sequence>MTEGRLLAIEDDNDAIGLLFFQKAEQHRAKTVNRIGYLPTGCSHIGWQSKEGTVCQRVAV</sequence>